<reference evidence="1 2" key="1">
    <citation type="submission" date="2015-11" db="EMBL/GenBank/DDBJ databases">
        <title>Genomic analysis of 38 Legionella species identifies large and diverse effector repertoires.</title>
        <authorList>
            <person name="Burstein D."/>
            <person name="Amaro F."/>
            <person name="Zusman T."/>
            <person name="Lifshitz Z."/>
            <person name="Cohen O."/>
            <person name="Gilbert J.A."/>
            <person name="Pupko T."/>
            <person name="Shuman H.A."/>
            <person name="Segal G."/>
        </authorList>
    </citation>
    <scope>NUCLEOTIDE SEQUENCE [LARGE SCALE GENOMIC DNA]</scope>
    <source>
        <strain evidence="1 2">IMVS3376</strain>
    </source>
</reference>
<dbReference type="EMBL" id="LNYY01000016">
    <property type="protein sequence ID" value="KTD70070.1"/>
    <property type="molecule type" value="Genomic_DNA"/>
</dbReference>
<organism evidence="1 2">
    <name type="scientific">Legionella steelei</name>
    <dbReference type="NCBI Taxonomy" id="947033"/>
    <lineage>
        <taxon>Bacteria</taxon>
        <taxon>Pseudomonadati</taxon>
        <taxon>Pseudomonadota</taxon>
        <taxon>Gammaproteobacteria</taxon>
        <taxon>Legionellales</taxon>
        <taxon>Legionellaceae</taxon>
        <taxon>Legionella</taxon>
    </lineage>
</organism>
<name>A0A0W0ZMI4_9GAMM</name>
<keyword evidence="2" id="KW-1185">Reference proteome</keyword>
<evidence type="ECO:0000313" key="1">
    <source>
        <dbReference type="EMBL" id="KTD70070.1"/>
    </source>
</evidence>
<dbReference type="Proteomes" id="UP000054926">
    <property type="component" value="Unassembled WGS sequence"/>
</dbReference>
<dbReference type="PATRIC" id="fig|947033.5.peg.719"/>
<gene>
    <name evidence="1" type="ORF">Lste_0674</name>
</gene>
<sequence length="210" mass="24068">MKLILIGEEHLSCHGPSFLLYVLQIIREKNLTCRIALEIPYEERIEVLYPINADKELGRKELIESSLKLYPFFAADTANKENQELRDQIIASQISEQHSLYKPDVIVMLVGALHLPNLLDAIKNFNGDNGDIDILFFAPRIGMINFFPHLLTHMINNNGYFYALNKDNWEKAKERVSQFINTQPEIVASFSHEGSVNGRALLCNLRLRIS</sequence>
<evidence type="ECO:0000313" key="2">
    <source>
        <dbReference type="Proteomes" id="UP000054926"/>
    </source>
</evidence>
<comment type="caution">
    <text evidence="1">The sequence shown here is derived from an EMBL/GenBank/DDBJ whole genome shotgun (WGS) entry which is preliminary data.</text>
</comment>
<accession>A0A0W0ZMI4</accession>
<proteinExistence type="predicted"/>
<protein>
    <submittedName>
        <fullName evidence="1">Uncharacterized protein</fullName>
    </submittedName>
</protein>
<dbReference type="AlphaFoldDB" id="A0A0W0ZMI4"/>
<dbReference type="RefSeq" id="WP_058509681.1">
    <property type="nucleotide sequence ID" value="NZ_LNYY01000016.1"/>
</dbReference>